<protein>
    <submittedName>
        <fullName evidence="2">Protein MKT1</fullName>
    </submittedName>
</protein>
<sequence length="602" mass="66719">MCEDGFVRPLNSDSCPNDLHLVIGHALPPQIYQLLSLGLIDTIILNSLLTGKLYEDVPINFTDSTEYKKLVQDFTTPLYNRSLALIAPHLHPFYRTKNVQLISFFKKIPFETCESTVASNGKQYASYKSNQPSSVESYNELKYWPLEHPETAIGSDRTPGITNPIKIKHAVKAYSSGKISELALDVVVPVVVRSEMVEKFNGNIGWTESILNFDSWTDDSKLKDSLHISSNKIETLKQLQATLWLTTLRHLGLAPSIKYDIKNNLTTSNSAVESIGYKLATLIEKSKPFAKQKGYNPHSKKKSGSPGVGKFSKIGYDLGNLILTCLLLAKMGSLCPDTPSEGPLGDSEILVERIFILMKLFEKNQMNENTSPAAIFPRLQVTKNMLEFLDSSFLVINSMSLHFQSTLISLSLLKSYGLPDDEAENNELFDLMYEVPFSDIGKIGANSRKTSKGAGSIGGLVNNRPNGNDKDSSDIVNPVCAGGTSMLTRMQDNYFLFGWFGKDVGAVDLGEQTSAKTKSNGGTPNHASFCADRDKNRALTNELKFVLGVVRNALELIVESKQNEVGQENKVDSAKREYYSWNNWKVDGNVLGQIDRAINELK</sequence>
<evidence type="ECO:0000313" key="3">
    <source>
        <dbReference type="Proteomes" id="UP000187455"/>
    </source>
</evidence>
<evidence type="ECO:0000259" key="1">
    <source>
        <dbReference type="Pfam" id="PF12247"/>
    </source>
</evidence>
<dbReference type="EMBL" id="LSSL01001264">
    <property type="protein sequence ID" value="OLY82760.1"/>
    <property type="molecule type" value="Genomic_DNA"/>
</dbReference>
<proteinExistence type="predicted"/>
<gene>
    <name evidence="2" type="ORF">AYI68_g3110</name>
</gene>
<dbReference type="Pfam" id="PF12247">
    <property type="entry name" value="MKT1_N"/>
    <property type="match status" value="1"/>
</dbReference>
<name>A0A1R0H0X3_9FUNG</name>
<feature type="domain" description="Post-transcriptional regulator MKT1 N-terminal" evidence="1">
    <location>
        <begin position="16"/>
        <end position="105"/>
    </location>
</feature>
<dbReference type="AlphaFoldDB" id="A0A1R0H0X3"/>
<dbReference type="OrthoDB" id="5584471at2759"/>
<dbReference type="Proteomes" id="UP000187455">
    <property type="component" value="Unassembled WGS sequence"/>
</dbReference>
<accession>A0A1R0H0X3</accession>
<dbReference type="InterPro" id="IPR022040">
    <property type="entry name" value="MKT1_N"/>
</dbReference>
<dbReference type="STRING" id="133383.A0A1R0H0X3"/>
<evidence type="ECO:0000313" key="2">
    <source>
        <dbReference type="EMBL" id="OLY82760.1"/>
    </source>
</evidence>
<comment type="caution">
    <text evidence="2">The sequence shown here is derived from an EMBL/GenBank/DDBJ whole genome shotgun (WGS) entry which is preliminary data.</text>
</comment>
<keyword evidence="3" id="KW-1185">Reference proteome</keyword>
<organism evidence="2 3">
    <name type="scientific">Smittium mucronatum</name>
    <dbReference type="NCBI Taxonomy" id="133383"/>
    <lineage>
        <taxon>Eukaryota</taxon>
        <taxon>Fungi</taxon>
        <taxon>Fungi incertae sedis</taxon>
        <taxon>Zoopagomycota</taxon>
        <taxon>Kickxellomycotina</taxon>
        <taxon>Harpellomycetes</taxon>
        <taxon>Harpellales</taxon>
        <taxon>Legeriomycetaceae</taxon>
        <taxon>Smittium</taxon>
    </lineage>
</organism>
<reference evidence="2 3" key="1">
    <citation type="journal article" date="2016" name="Mol. Biol. Evol.">
        <title>Genome-Wide Survey of Gut Fungi (Harpellales) Reveals the First Horizontally Transferred Ubiquitin Gene from a Mosquito Host.</title>
        <authorList>
            <person name="Wang Y."/>
            <person name="White M.M."/>
            <person name="Kvist S."/>
            <person name="Moncalvo J.M."/>
        </authorList>
    </citation>
    <scope>NUCLEOTIDE SEQUENCE [LARGE SCALE GENOMIC DNA]</scope>
    <source>
        <strain evidence="2 3">ALG-7-W6</strain>
    </source>
</reference>